<comment type="similarity">
    <text evidence="1">Belongs to the thioesterase family.</text>
</comment>
<keyword evidence="4" id="KW-1185">Reference proteome</keyword>
<dbReference type="OrthoDB" id="4169718at2"/>
<evidence type="ECO:0000313" key="4">
    <source>
        <dbReference type="Proteomes" id="UP000185696"/>
    </source>
</evidence>
<sequence>MSWFPPTAGVRAGTRLFCLPHGGSGASAYQPWQPLVPDGVGLVPVRLPGRENRFAEPPARTVEEVVDALTGPLLARAGDRFALFGHSLGGLLAYELARATTRAGRPPVLLAVSGCPAPQLLPRAGAPLVHLMTDGDLLAHVRAIAGTAASALDVPELAGLIVPVLRADYEVYETYRHRRGERLPVPVIVLAGEDDPEVSTTELSAWRELCTRTPEFHTFPGGHFYLSDHPEVAVDAVLSGLRGTG</sequence>
<dbReference type="Gene3D" id="3.40.50.1820">
    <property type="entry name" value="alpha/beta hydrolase"/>
    <property type="match status" value="1"/>
</dbReference>
<evidence type="ECO:0000313" key="3">
    <source>
        <dbReference type="EMBL" id="OLF14375.1"/>
    </source>
</evidence>
<dbReference type="InterPro" id="IPR001031">
    <property type="entry name" value="Thioesterase"/>
</dbReference>
<dbReference type="Pfam" id="PF00975">
    <property type="entry name" value="Thioesterase"/>
    <property type="match status" value="1"/>
</dbReference>
<gene>
    <name evidence="3" type="ORF">BLA60_04410</name>
</gene>
<dbReference type="EMBL" id="MSIF01000001">
    <property type="protein sequence ID" value="OLF14375.1"/>
    <property type="molecule type" value="Genomic_DNA"/>
</dbReference>
<proteinExistence type="inferred from homology"/>
<evidence type="ECO:0000256" key="1">
    <source>
        <dbReference type="ARBA" id="ARBA00007169"/>
    </source>
</evidence>
<comment type="caution">
    <text evidence="3">The sequence shown here is derived from an EMBL/GenBank/DDBJ whole genome shotgun (WGS) entry which is preliminary data.</text>
</comment>
<dbReference type="SUPFAM" id="SSF53474">
    <property type="entry name" value="alpha/beta-Hydrolases"/>
    <property type="match status" value="1"/>
</dbReference>
<feature type="domain" description="Thioesterase" evidence="2">
    <location>
        <begin position="15"/>
        <end position="231"/>
    </location>
</feature>
<organism evidence="3 4">
    <name type="scientific">Actinophytocola xinjiangensis</name>
    <dbReference type="NCBI Taxonomy" id="485602"/>
    <lineage>
        <taxon>Bacteria</taxon>
        <taxon>Bacillati</taxon>
        <taxon>Actinomycetota</taxon>
        <taxon>Actinomycetes</taxon>
        <taxon>Pseudonocardiales</taxon>
        <taxon>Pseudonocardiaceae</taxon>
    </lineage>
</organism>
<name>A0A7Z0WS75_9PSEU</name>
<reference evidence="3 4" key="1">
    <citation type="submission" date="2016-12" db="EMBL/GenBank/DDBJ databases">
        <title>The draft genome sequence of Actinophytocola xinjiangensis.</title>
        <authorList>
            <person name="Wang W."/>
            <person name="Yuan L."/>
        </authorList>
    </citation>
    <scope>NUCLEOTIDE SEQUENCE [LARGE SCALE GENOMIC DNA]</scope>
    <source>
        <strain evidence="3 4">CGMCC 4.4663</strain>
    </source>
</reference>
<dbReference type="AlphaFoldDB" id="A0A7Z0WS75"/>
<accession>A0A7Z0WS75</accession>
<dbReference type="PANTHER" id="PTHR11487">
    <property type="entry name" value="THIOESTERASE"/>
    <property type="match status" value="1"/>
</dbReference>
<evidence type="ECO:0000259" key="2">
    <source>
        <dbReference type="Pfam" id="PF00975"/>
    </source>
</evidence>
<dbReference type="RefSeq" id="WP_075131323.1">
    <property type="nucleotide sequence ID" value="NZ_MSIF01000001.1"/>
</dbReference>
<dbReference type="PANTHER" id="PTHR11487:SF0">
    <property type="entry name" value="S-ACYL FATTY ACID SYNTHASE THIOESTERASE, MEDIUM CHAIN"/>
    <property type="match status" value="1"/>
</dbReference>
<dbReference type="InterPro" id="IPR012223">
    <property type="entry name" value="TEII"/>
</dbReference>
<dbReference type="GO" id="GO:0008610">
    <property type="term" value="P:lipid biosynthetic process"/>
    <property type="evidence" value="ECO:0007669"/>
    <property type="project" value="TreeGrafter"/>
</dbReference>
<protein>
    <recommendedName>
        <fullName evidence="2">Thioesterase domain-containing protein</fullName>
    </recommendedName>
</protein>
<dbReference type="InterPro" id="IPR029058">
    <property type="entry name" value="AB_hydrolase_fold"/>
</dbReference>
<dbReference type="Proteomes" id="UP000185696">
    <property type="component" value="Unassembled WGS sequence"/>
</dbReference>